<accession>A0A9P0FI23</accession>
<dbReference type="GO" id="GO:0005886">
    <property type="term" value="C:plasma membrane"/>
    <property type="evidence" value="ECO:0007669"/>
    <property type="project" value="TreeGrafter"/>
</dbReference>
<dbReference type="AlphaFoldDB" id="A0A9P0FI23"/>
<evidence type="ECO:0000313" key="9">
    <source>
        <dbReference type="EMBL" id="CAH0555158.1"/>
    </source>
</evidence>
<evidence type="ECO:0000313" key="10">
    <source>
        <dbReference type="Proteomes" id="UP001154078"/>
    </source>
</evidence>
<keyword evidence="5 7" id="KW-1133">Transmembrane helix</keyword>
<comment type="subcellular location">
    <subcellularLocation>
        <location evidence="1">Membrane</location>
        <topology evidence="1">Multi-pass membrane protein</topology>
    </subcellularLocation>
</comment>
<dbReference type="InterPro" id="IPR043926">
    <property type="entry name" value="ABCG_dom"/>
</dbReference>
<dbReference type="InterPro" id="IPR027417">
    <property type="entry name" value="P-loop_NTPase"/>
</dbReference>
<protein>
    <recommendedName>
        <fullName evidence="8">ABC transporter domain-containing protein</fullName>
    </recommendedName>
</protein>
<proteinExistence type="inferred from homology"/>
<keyword evidence="6 7" id="KW-0472">Membrane</keyword>
<evidence type="ECO:0000256" key="3">
    <source>
        <dbReference type="ARBA" id="ARBA00022448"/>
    </source>
</evidence>
<dbReference type="Proteomes" id="UP001154078">
    <property type="component" value="Chromosome 4"/>
</dbReference>
<dbReference type="Pfam" id="PF01061">
    <property type="entry name" value="ABC2_membrane"/>
    <property type="match status" value="1"/>
</dbReference>
<feature type="transmembrane region" description="Helical" evidence="7">
    <location>
        <begin position="593"/>
        <end position="615"/>
    </location>
</feature>
<dbReference type="SUPFAM" id="SSF52540">
    <property type="entry name" value="P-loop containing nucleoside triphosphate hydrolases"/>
    <property type="match status" value="1"/>
</dbReference>
<feature type="transmembrane region" description="Helical" evidence="7">
    <location>
        <begin position="850"/>
        <end position="873"/>
    </location>
</feature>
<feature type="transmembrane region" description="Helical" evidence="7">
    <location>
        <begin position="714"/>
        <end position="738"/>
    </location>
</feature>
<dbReference type="InterPro" id="IPR003439">
    <property type="entry name" value="ABC_transporter-like_ATP-bd"/>
</dbReference>
<evidence type="ECO:0000256" key="4">
    <source>
        <dbReference type="ARBA" id="ARBA00022692"/>
    </source>
</evidence>
<keyword evidence="4 7" id="KW-0812">Transmembrane</keyword>
<feature type="domain" description="ABC transporter" evidence="8">
    <location>
        <begin position="263"/>
        <end position="512"/>
    </location>
</feature>
<feature type="transmembrane region" description="Helical" evidence="7">
    <location>
        <begin position="672"/>
        <end position="694"/>
    </location>
</feature>
<dbReference type="Pfam" id="PF00005">
    <property type="entry name" value="ABC_tran"/>
    <property type="match status" value="1"/>
</dbReference>
<dbReference type="Pfam" id="PF19055">
    <property type="entry name" value="ABC2_membrane_7"/>
    <property type="match status" value="1"/>
</dbReference>
<gene>
    <name evidence="9" type="ORF">MELIAE_LOCUS6593</name>
</gene>
<evidence type="ECO:0000259" key="8">
    <source>
        <dbReference type="PROSITE" id="PS50893"/>
    </source>
</evidence>
<dbReference type="InterPro" id="IPR050352">
    <property type="entry name" value="ABCG_transporters"/>
</dbReference>
<evidence type="ECO:0000256" key="2">
    <source>
        <dbReference type="ARBA" id="ARBA00005814"/>
    </source>
</evidence>
<evidence type="ECO:0000256" key="6">
    <source>
        <dbReference type="ARBA" id="ARBA00023136"/>
    </source>
</evidence>
<feature type="transmembrane region" description="Helical" evidence="7">
    <location>
        <begin position="630"/>
        <end position="651"/>
    </location>
</feature>
<dbReference type="PANTHER" id="PTHR48041:SF89">
    <property type="entry name" value="FI03229P"/>
    <property type="match status" value="1"/>
</dbReference>
<dbReference type="PROSITE" id="PS50893">
    <property type="entry name" value="ABC_TRANSPORTER_2"/>
    <property type="match status" value="1"/>
</dbReference>
<keyword evidence="3" id="KW-0813">Transport</keyword>
<sequence>MERKYSVPSNPEYNTILGTTSEDLHAWSIYRQNLNSDFTDSALGSTDKSPLPYGNFQLRDTTVQSILSHPRYGPKSAFGSNMYTYLKFGLPRVFPPNELNNSGTGTQDISRNTYKISIARIQNNEIHGLKEGSSGYDSSENETIQYKLNRKYRSDPDFGVKKDFFNLPLAALQQECLSEMPNKWNKNRSISEANLLTTNYNIPMQLHNMRRNSVAEFINMNNMDPSISHISKAESHISSKRRPSRMNYLNQDEDYPTFVYPHLQVCGVSMWPKLTSCIGSKQHLLINDVSFEIKGGELMVIMSTANKEGTAILDILSGNKTSIIGEILLNGQVTKADVLKSRVAYVRSNSHLCNEMSVVHTLKYHYHLRRSSKKDIKSKITLNNRVNILIEDLGLEQVRDTKVSSLTISEKLRLRVACNLLLDTDIILLDQPTGDMDIFDTFFLVEYLRNWANGKSVEALGKIVILTMHPPTYEIFTMASRILLLSAGRTMFSGKRKDMLSYFANVGYPCPSFKNPSDYYLDLVTLDDLSAEAMLESSQRIEQLADIFRHKQEPMSNPGPPSTLPATINKCNCIFQGYFIFTKAILYSQPSTFINWLTVILTSAGLSLINGAIFWDVPNTDHQLILNDRIAYHYTVMCITLWPLLLLLTLNETRRNQSSVESDIRDGLYGRTTYIVTKTILNAFSSLFIWIVYLTPSYLMSGLYLQNLKNHDGFIIYVGTMLLFLNCIQMLILLFFYLLPKNAAIISTMFIIILGFMSGYTIHFYDLPYYVTFLEYLSPTTWVLPFLLKRELSQEAILSSLGNMLCRNKQVQHQDIIVQLPCQPPNGSEVLSNLGYLGSQQKYINYNNTYLALLILYFIICLVVCIVFIVSFFPYKKSKTKISEGNNP</sequence>
<reference evidence="9" key="1">
    <citation type="submission" date="2021-12" db="EMBL/GenBank/DDBJ databases">
        <authorList>
            <person name="King R."/>
        </authorList>
    </citation>
    <scope>NUCLEOTIDE SEQUENCE</scope>
</reference>
<dbReference type="GO" id="GO:0140359">
    <property type="term" value="F:ABC-type transporter activity"/>
    <property type="evidence" value="ECO:0007669"/>
    <property type="project" value="InterPro"/>
</dbReference>
<dbReference type="GO" id="GO:0005524">
    <property type="term" value="F:ATP binding"/>
    <property type="evidence" value="ECO:0007669"/>
    <property type="project" value="InterPro"/>
</dbReference>
<keyword evidence="10" id="KW-1185">Reference proteome</keyword>
<dbReference type="InterPro" id="IPR013525">
    <property type="entry name" value="ABC2_TM"/>
</dbReference>
<dbReference type="PANTHER" id="PTHR48041">
    <property type="entry name" value="ABC TRANSPORTER G FAMILY MEMBER 28"/>
    <property type="match status" value="1"/>
</dbReference>
<dbReference type="Gene3D" id="3.40.50.300">
    <property type="entry name" value="P-loop containing nucleotide triphosphate hydrolases"/>
    <property type="match status" value="1"/>
</dbReference>
<organism evidence="9 10">
    <name type="scientific">Brassicogethes aeneus</name>
    <name type="common">Rape pollen beetle</name>
    <name type="synonym">Meligethes aeneus</name>
    <dbReference type="NCBI Taxonomy" id="1431903"/>
    <lineage>
        <taxon>Eukaryota</taxon>
        <taxon>Metazoa</taxon>
        <taxon>Ecdysozoa</taxon>
        <taxon>Arthropoda</taxon>
        <taxon>Hexapoda</taxon>
        <taxon>Insecta</taxon>
        <taxon>Pterygota</taxon>
        <taxon>Neoptera</taxon>
        <taxon>Endopterygota</taxon>
        <taxon>Coleoptera</taxon>
        <taxon>Polyphaga</taxon>
        <taxon>Cucujiformia</taxon>
        <taxon>Nitidulidae</taxon>
        <taxon>Meligethinae</taxon>
        <taxon>Brassicogethes</taxon>
    </lineage>
</organism>
<feature type="transmembrane region" description="Helical" evidence="7">
    <location>
        <begin position="745"/>
        <end position="765"/>
    </location>
</feature>
<comment type="similarity">
    <text evidence="2">Belongs to the ABC transporter superfamily. ABCG family. Eye pigment precursor importer (TC 3.A.1.204) subfamily.</text>
</comment>
<dbReference type="GO" id="GO:0016887">
    <property type="term" value="F:ATP hydrolysis activity"/>
    <property type="evidence" value="ECO:0007669"/>
    <property type="project" value="InterPro"/>
</dbReference>
<name>A0A9P0FI23_BRAAE</name>
<evidence type="ECO:0000256" key="1">
    <source>
        <dbReference type="ARBA" id="ARBA00004141"/>
    </source>
</evidence>
<evidence type="ECO:0000256" key="5">
    <source>
        <dbReference type="ARBA" id="ARBA00022989"/>
    </source>
</evidence>
<dbReference type="EMBL" id="OV121135">
    <property type="protein sequence ID" value="CAH0555158.1"/>
    <property type="molecule type" value="Genomic_DNA"/>
</dbReference>
<evidence type="ECO:0000256" key="7">
    <source>
        <dbReference type="SAM" id="Phobius"/>
    </source>
</evidence>
<dbReference type="OrthoDB" id="66620at2759"/>